<keyword evidence="4 10" id="KW-0067">ATP-binding</keyword>
<dbReference type="InterPro" id="IPR003439">
    <property type="entry name" value="ABC_transporter-like_ATP-bd"/>
</dbReference>
<dbReference type="EMBL" id="JACOOJ010000043">
    <property type="protein sequence ID" value="MBC5634620.1"/>
    <property type="molecule type" value="Genomic_DNA"/>
</dbReference>
<dbReference type="PANTHER" id="PTHR24220">
    <property type="entry name" value="IMPORT ATP-BINDING PROTEIN"/>
    <property type="match status" value="1"/>
</dbReference>
<dbReference type="Gene3D" id="1.10.3720.10">
    <property type="entry name" value="MetI-like"/>
    <property type="match status" value="1"/>
</dbReference>
<dbReference type="PROSITE" id="PS00211">
    <property type="entry name" value="ABC_TRANSPORTER_1"/>
    <property type="match status" value="1"/>
</dbReference>
<keyword evidence="6 7" id="KW-0472">Membrane</keyword>
<evidence type="ECO:0000256" key="7">
    <source>
        <dbReference type="RuleBase" id="RU363032"/>
    </source>
</evidence>
<proteinExistence type="inferred from homology"/>
<accession>A0ABR7DT35</accession>
<keyword evidence="5 7" id="KW-1133">Transmembrane helix</keyword>
<keyword evidence="7" id="KW-0813">Transport</keyword>
<dbReference type="InterPro" id="IPR000515">
    <property type="entry name" value="MetI-like"/>
</dbReference>
<comment type="subcellular location">
    <subcellularLocation>
        <location evidence="1 7">Cell membrane</location>
        <topology evidence="1 7">Multi-pass membrane protein</topology>
    </subcellularLocation>
</comment>
<feature type="transmembrane region" description="Helical" evidence="7">
    <location>
        <begin position="61"/>
        <end position="80"/>
    </location>
</feature>
<evidence type="ECO:0000256" key="5">
    <source>
        <dbReference type="ARBA" id="ARBA00022989"/>
    </source>
</evidence>
<evidence type="ECO:0000313" key="10">
    <source>
        <dbReference type="EMBL" id="MBC5634620.1"/>
    </source>
</evidence>
<sequence length="460" mass="51304">MKKSVLTILSITILLLAWQLLAMLVRLPDLVPSVPRLLSTLAALFASGSFYQSVMATVLRGVTGMSISLLAAVGAAFLFNKSEWIHELFRPLLAIMRSVPVISFILLALIFLNAESIPLIIAFLTMFPLLTENLTKGMRSRRKELSIMAHQFRIGRWNRLAQVTYPQLNPFLYSGLASALGFGWRAIIMGEVLAQCSPGIGGEMKQAQVFIAVPELIAWTVIAILISYLSDRGISWLAKQQFPIHYNKHYSKLPVPKGNCDIRIHDISYRYGSDTVLSHFSYTFGKGFIYGITAPSGTGKTTLLNLVGNILKPAQGEIETDCKTGIAYVFQEPELLSQLTIAENIALPLAAYLKKEIAFEQAALALQKMELEDFANRFPNELSFGQQQRAAIARALAYPSPLLLMDEPFKGLDEALSHRIIERIRERQAESGQTILFTSHNPEELRLFADKTIRLDQTCR</sequence>
<comment type="similarity">
    <text evidence="7">Belongs to the binding-protein-dependent transport system permease family.</text>
</comment>
<dbReference type="SUPFAM" id="SSF161098">
    <property type="entry name" value="MetI-like"/>
    <property type="match status" value="1"/>
</dbReference>
<dbReference type="Gene3D" id="3.40.50.300">
    <property type="entry name" value="P-loop containing nucleotide triphosphate hydrolases"/>
    <property type="match status" value="1"/>
</dbReference>
<evidence type="ECO:0000256" key="4">
    <source>
        <dbReference type="ARBA" id="ARBA00022840"/>
    </source>
</evidence>
<dbReference type="InterPro" id="IPR015854">
    <property type="entry name" value="ABC_transpr_LolD-like"/>
</dbReference>
<feature type="transmembrane region" description="Helical" evidence="7">
    <location>
        <begin position="207"/>
        <end position="229"/>
    </location>
</feature>
<dbReference type="CDD" id="cd06261">
    <property type="entry name" value="TM_PBP2"/>
    <property type="match status" value="1"/>
</dbReference>
<reference evidence="10 11" key="1">
    <citation type="submission" date="2020-08" db="EMBL/GenBank/DDBJ databases">
        <title>Genome public.</title>
        <authorList>
            <person name="Liu C."/>
            <person name="Sun Q."/>
        </authorList>
    </citation>
    <scope>NUCLEOTIDE SEQUENCE [LARGE SCALE GENOMIC DNA]</scope>
    <source>
        <strain evidence="10 11">NSJ-79</strain>
    </source>
</reference>
<feature type="transmembrane region" description="Helical" evidence="7">
    <location>
        <begin position="117"/>
        <end position="135"/>
    </location>
</feature>
<protein>
    <submittedName>
        <fullName evidence="10">ATP-binding cassette domain-containing protein</fullName>
    </submittedName>
</protein>
<keyword evidence="11" id="KW-1185">Reference proteome</keyword>
<dbReference type="PROSITE" id="PS50893">
    <property type="entry name" value="ABC_TRANSPORTER_2"/>
    <property type="match status" value="1"/>
</dbReference>
<dbReference type="InterPro" id="IPR017871">
    <property type="entry name" value="ABC_transporter-like_CS"/>
</dbReference>
<dbReference type="SMART" id="SM00382">
    <property type="entry name" value="AAA"/>
    <property type="match status" value="1"/>
</dbReference>
<organism evidence="10 11">
    <name type="scientific">Parabacteroides hominis</name>
    <dbReference type="NCBI Taxonomy" id="2763057"/>
    <lineage>
        <taxon>Bacteria</taxon>
        <taxon>Pseudomonadati</taxon>
        <taxon>Bacteroidota</taxon>
        <taxon>Bacteroidia</taxon>
        <taxon>Bacteroidales</taxon>
        <taxon>Tannerellaceae</taxon>
        <taxon>Parabacteroides</taxon>
    </lineage>
</organism>
<feature type="transmembrane region" description="Helical" evidence="7">
    <location>
        <begin position="92"/>
        <end position="111"/>
    </location>
</feature>
<evidence type="ECO:0000256" key="2">
    <source>
        <dbReference type="ARBA" id="ARBA00022692"/>
    </source>
</evidence>
<feature type="transmembrane region" description="Helical" evidence="7">
    <location>
        <begin position="168"/>
        <end position="187"/>
    </location>
</feature>
<comment type="caution">
    <text evidence="10">The sequence shown here is derived from an EMBL/GenBank/DDBJ whole genome shotgun (WGS) entry which is preliminary data.</text>
</comment>
<dbReference type="InterPro" id="IPR035906">
    <property type="entry name" value="MetI-like_sf"/>
</dbReference>
<dbReference type="InterPro" id="IPR003593">
    <property type="entry name" value="AAA+_ATPase"/>
</dbReference>
<dbReference type="Proteomes" id="UP000651475">
    <property type="component" value="Unassembled WGS sequence"/>
</dbReference>
<dbReference type="Pfam" id="PF00005">
    <property type="entry name" value="ABC_tran"/>
    <property type="match status" value="1"/>
</dbReference>
<evidence type="ECO:0000256" key="1">
    <source>
        <dbReference type="ARBA" id="ARBA00004651"/>
    </source>
</evidence>
<gene>
    <name evidence="10" type="ORF">H8S65_17885</name>
</gene>
<dbReference type="InterPro" id="IPR027417">
    <property type="entry name" value="P-loop_NTPase"/>
</dbReference>
<name>A0ABR7DT35_9BACT</name>
<keyword evidence="2 7" id="KW-0812">Transmembrane</keyword>
<feature type="transmembrane region" description="Helical" evidence="7">
    <location>
        <begin position="6"/>
        <end position="25"/>
    </location>
</feature>
<evidence type="ECO:0000259" key="9">
    <source>
        <dbReference type="PROSITE" id="PS50928"/>
    </source>
</evidence>
<dbReference type="GO" id="GO:0005524">
    <property type="term" value="F:ATP binding"/>
    <property type="evidence" value="ECO:0007669"/>
    <property type="project" value="UniProtKB-KW"/>
</dbReference>
<dbReference type="PROSITE" id="PS50928">
    <property type="entry name" value="ABC_TM1"/>
    <property type="match status" value="1"/>
</dbReference>
<feature type="domain" description="ABC transporter" evidence="8">
    <location>
        <begin position="262"/>
        <end position="458"/>
    </location>
</feature>
<evidence type="ECO:0000256" key="3">
    <source>
        <dbReference type="ARBA" id="ARBA00022741"/>
    </source>
</evidence>
<evidence type="ECO:0000259" key="8">
    <source>
        <dbReference type="PROSITE" id="PS50893"/>
    </source>
</evidence>
<dbReference type="Pfam" id="PF00528">
    <property type="entry name" value="BPD_transp_1"/>
    <property type="match status" value="1"/>
</dbReference>
<dbReference type="RefSeq" id="WP_186931228.1">
    <property type="nucleotide sequence ID" value="NZ_JACOOJ010000043.1"/>
</dbReference>
<evidence type="ECO:0000256" key="6">
    <source>
        <dbReference type="ARBA" id="ARBA00023136"/>
    </source>
</evidence>
<keyword evidence="3" id="KW-0547">Nucleotide-binding</keyword>
<feature type="domain" description="ABC transmembrane type-1" evidence="9">
    <location>
        <begin position="54"/>
        <end position="234"/>
    </location>
</feature>
<dbReference type="SUPFAM" id="SSF52540">
    <property type="entry name" value="P-loop containing nucleoside triphosphate hydrolases"/>
    <property type="match status" value="1"/>
</dbReference>
<dbReference type="PANTHER" id="PTHR24220:SF691">
    <property type="entry name" value="ABC-TYPE FE3+ UPTAKE SYSTEM ATPASE COMPONENT FBPC"/>
    <property type="match status" value="1"/>
</dbReference>
<evidence type="ECO:0000313" key="11">
    <source>
        <dbReference type="Proteomes" id="UP000651475"/>
    </source>
</evidence>